<dbReference type="AlphaFoldDB" id="A0A0D6PCG4"/>
<keyword evidence="2" id="KW-0472">Membrane</keyword>
<evidence type="ECO:0000313" key="4">
    <source>
        <dbReference type="Proteomes" id="UP000032668"/>
    </source>
</evidence>
<name>A0A0D6PCG4_9PROT</name>
<dbReference type="PROSITE" id="PS51257">
    <property type="entry name" value="PROKAR_LIPOPROTEIN"/>
    <property type="match status" value="1"/>
</dbReference>
<protein>
    <submittedName>
        <fullName evidence="3">Secretion system type I outer membrane efflux pump lipoprotein NodT</fullName>
    </submittedName>
</protein>
<keyword evidence="2" id="KW-0564">Palmitate</keyword>
<accession>A0A0D6PCG4</accession>
<gene>
    <name evidence="3" type="ORF">Aam_011_014</name>
</gene>
<evidence type="ECO:0000256" key="2">
    <source>
        <dbReference type="RuleBase" id="RU362097"/>
    </source>
</evidence>
<dbReference type="PANTHER" id="PTHR30203">
    <property type="entry name" value="OUTER MEMBRANE CATION EFFLUX PROTEIN"/>
    <property type="match status" value="1"/>
</dbReference>
<dbReference type="NCBIfam" id="TIGR01845">
    <property type="entry name" value="outer_NodT"/>
    <property type="match status" value="1"/>
</dbReference>
<keyword evidence="2" id="KW-1134">Transmembrane beta strand</keyword>
<dbReference type="RefSeq" id="WP_048877384.1">
    <property type="nucleotide sequence ID" value="NZ_BANC01000011.1"/>
</dbReference>
<comment type="caution">
    <text evidence="3">The sequence shown here is derived from an EMBL/GenBank/DDBJ whole genome shotgun (WGS) entry which is preliminary data.</text>
</comment>
<keyword evidence="2 3" id="KW-0449">Lipoprotein</keyword>
<dbReference type="InterPro" id="IPR010131">
    <property type="entry name" value="MdtP/NodT-like"/>
</dbReference>
<sequence length="481" mass="50819">MRRIAWTGLLGLLSLSSCMVGPDYQKPHLAVPVAYKAAPGWVKAEPADASPKGQWWENFQSSELNRLEAKVAVNNATLAADYYAYKQAVALAQEARGGLFPTLGLTGSATRAGETTASAVTHGGPTTSGSFEGQASWSPDIWGKIRRQVQSDVASAQVSAADLANATLSAQAQLASDYVYLRSADANIALLRQTVAAYQESLRIARNKYAAGTVSQSDVITAQTELEGARSSLIAEHVARAQYEHAIAVLMGEAPAQLSIPEGPQIATVPVAPPQVPSTLLERRPDIAAAERTMAAQNALVGVAEAAYYPVLSLSALGGFSANPILGLFNASNELWSLGATVTGNLFEGGARGQAVTAAEAAYMESVETYRQTVLSAFQDVENDLSNLQIYARQAEVQARAVADATRAAQIALNEYRAGTVDYTTVVSAQVTLLSDQQTALSIQQSRLLASIALYQDLGGGFKESDLPSAAKIQEKLPFQP</sequence>
<keyword evidence="4" id="KW-1185">Reference proteome</keyword>
<dbReference type="EMBL" id="BANC01000011">
    <property type="protein sequence ID" value="GAN78893.1"/>
    <property type="molecule type" value="Genomic_DNA"/>
</dbReference>
<dbReference type="STRING" id="1120923.SAMN02746095_01760"/>
<dbReference type="Proteomes" id="UP000032668">
    <property type="component" value="Unassembled WGS sequence"/>
</dbReference>
<dbReference type="OrthoDB" id="9783100at2"/>
<proteinExistence type="inferred from homology"/>
<reference evidence="3 4" key="1">
    <citation type="submission" date="2012-11" db="EMBL/GenBank/DDBJ databases">
        <title>Whole genome sequence of Acidocella aminolytica 101 = DSM 11237.</title>
        <authorList>
            <person name="Azuma Y."/>
            <person name="Higashiura N."/>
            <person name="Hirakawa H."/>
            <person name="Matsushita K."/>
        </authorList>
    </citation>
    <scope>NUCLEOTIDE SEQUENCE [LARGE SCALE GENOMIC DNA]</scope>
    <source>
        <strain evidence="4">101 / DSM 11237</strain>
    </source>
</reference>
<comment type="similarity">
    <text evidence="1 2">Belongs to the outer membrane factor (OMF) (TC 1.B.17) family.</text>
</comment>
<organism evidence="3 4">
    <name type="scientific">Acidocella aminolytica 101 = DSM 11237</name>
    <dbReference type="NCBI Taxonomy" id="1120923"/>
    <lineage>
        <taxon>Bacteria</taxon>
        <taxon>Pseudomonadati</taxon>
        <taxon>Pseudomonadota</taxon>
        <taxon>Alphaproteobacteria</taxon>
        <taxon>Acetobacterales</taxon>
        <taxon>Acidocellaceae</taxon>
        <taxon>Acidocella</taxon>
    </lineage>
</organism>
<keyword evidence="2" id="KW-0812">Transmembrane</keyword>
<dbReference type="Pfam" id="PF02321">
    <property type="entry name" value="OEP"/>
    <property type="match status" value="2"/>
</dbReference>
<dbReference type="InterPro" id="IPR003423">
    <property type="entry name" value="OMP_efflux"/>
</dbReference>
<dbReference type="GO" id="GO:0015562">
    <property type="term" value="F:efflux transmembrane transporter activity"/>
    <property type="evidence" value="ECO:0007669"/>
    <property type="project" value="InterPro"/>
</dbReference>
<dbReference type="Gene3D" id="1.20.1600.10">
    <property type="entry name" value="Outer membrane efflux proteins (OEP)"/>
    <property type="match status" value="1"/>
</dbReference>
<dbReference type="Gene3D" id="2.20.200.10">
    <property type="entry name" value="Outer membrane efflux proteins (OEP)"/>
    <property type="match status" value="1"/>
</dbReference>
<dbReference type="SUPFAM" id="SSF56954">
    <property type="entry name" value="Outer membrane efflux proteins (OEP)"/>
    <property type="match status" value="1"/>
</dbReference>
<dbReference type="PANTHER" id="PTHR30203:SF33">
    <property type="entry name" value="BLR4455 PROTEIN"/>
    <property type="match status" value="1"/>
</dbReference>
<evidence type="ECO:0000313" key="3">
    <source>
        <dbReference type="EMBL" id="GAN78893.1"/>
    </source>
</evidence>
<evidence type="ECO:0000256" key="1">
    <source>
        <dbReference type="ARBA" id="ARBA00007613"/>
    </source>
</evidence>
<comment type="subcellular location">
    <subcellularLocation>
        <location evidence="2">Cell membrane</location>
        <topology evidence="2">Lipid-anchor</topology>
    </subcellularLocation>
</comment>
<dbReference type="GO" id="GO:0005886">
    <property type="term" value="C:plasma membrane"/>
    <property type="evidence" value="ECO:0007669"/>
    <property type="project" value="UniProtKB-SubCell"/>
</dbReference>